<keyword evidence="8 15" id="KW-0963">Cytoplasm</keyword>
<dbReference type="PANTHER" id="PTHR42945">
    <property type="entry name" value="HISTIDINE BIOSYNTHESIS BIFUNCTIONAL PROTEIN"/>
    <property type="match status" value="1"/>
</dbReference>
<dbReference type="InterPro" id="IPR021130">
    <property type="entry name" value="PRib-ATP_PPHydrolase-like"/>
</dbReference>
<dbReference type="Pfam" id="PF01503">
    <property type="entry name" value="PRA-PH"/>
    <property type="match status" value="1"/>
</dbReference>
<dbReference type="Gene3D" id="3.10.20.810">
    <property type="entry name" value="Phosphoribosyl-AMP cyclohydrolase"/>
    <property type="match status" value="1"/>
</dbReference>
<dbReference type="CDD" id="cd11534">
    <property type="entry name" value="NTP-PPase_HisIE_like"/>
    <property type="match status" value="1"/>
</dbReference>
<evidence type="ECO:0000256" key="3">
    <source>
        <dbReference type="ARBA" id="ARBA00004496"/>
    </source>
</evidence>
<accession>A0A0A7LF73</accession>
<evidence type="ECO:0000256" key="2">
    <source>
        <dbReference type="ARBA" id="ARBA00001460"/>
    </source>
</evidence>
<dbReference type="NCBIfam" id="TIGR03188">
    <property type="entry name" value="histidine_hisI"/>
    <property type="match status" value="1"/>
</dbReference>
<comment type="similarity">
    <text evidence="7 15">In the N-terminal section; belongs to the PRA-CH family.</text>
</comment>
<comment type="pathway">
    <text evidence="4 15">Amino-acid biosynthesis; L-histidine biosynthesis; L-histidine from 5-phospho-alpha-D-ribose 1-diphosphate: step 3/9.</text>
</comment>
<dbReference type="InterPro" id="IPR008179">
    <property type="entry name" value="HisE"/>
</dbReference>
<dbReference type="Proteomes" id="UP000030787">
    <property type="component" value="Chromosome"/>
</dbReference>
<feature type="domain" description="Phosphoribosyl-AMP cyclohydrolase" evidence="16">
    <location>
        <begin position="26"/>
        <end position="99"/>
    </location>
</feature>
<dbReference type="InterPro" id="IPR038019">
    <property type="entry name" value="PRib_AMP_CycHydrolase_sf"/>
</dbReference>
<comment type="catalytic activity">
    <reaction evidence="2 15">
        <text>1-(5-phospho-beta-D-ribosyl)-ATP + H2O = 1-(5-phospho-beta-D-ribosyl)-5'-AMP + diphosphate + H(+)</text>
        <dbReference type="Rhea" id="RHEA:22828"/>
        <dbReference type="ChEBI" id="CHEBI:15377"/>
        <dbReference type="ChEBI" id="CHEBI:15378"/>
        <dbReference type="ChEBI" id="CHEBI:33019"/>
        <dbReference type="ChEBI" id="CHEBI:59457"/>
        <dbReference type="ChEBI" id="CHEBI:73183"/>
        <dbReference type="EC" id="3.6.1.31"/>
    </reaction>
</comment>
<dbReference type="GO" id="GO:0004636">
    <property type="term" value="F:phosphoribosyl-ATP diphosphatase activity"/>
    <property type="evidence" value="ECO:0007669"/>
    <property type="project" value="UniProtKB-UniRule"/>
</dbReference>
<keyword evidence="14 15" id="KW-0511">Multifunctional enzyme</keyword>
<dbReference type="InterPro" id="IPR026660">
    <property type="entry name" value="PRA-CH"/>
</dbReference>
<evidence type="ECO:0000256" key="5">
    <source>
        <dbReference type="ARBA" id="ARBA00005204"/>
    </source>
</evidence>
<dbReference type="GeneID" id="24817909"/>
<feature type="region of interest" description="Phosphoribosyl-ATP pyrophosphohydrolase" evidence="15">
    <location>
        <begin position="113"/>
        <end position="200"/>
    </location>
</feature>
<dbReference type="HAMAP" id="MF_01021">
    <property type="entry name" value="HisI"/>
    <property type="match status" value="1"/>
</dbReference>
<keyword evidence="10 15" id="KW-0547">Nucleotide-binding</keyword>
<organism evidence="17 18">
    <name type="scientific">Candidatus Methanoplasma termitum</name>
    <dbReference type="NCBI Taxonomy" id="1577791"/>
    <lineage>
        <taxon>Archaea</taxon>
        <taxon>Methanobacteriati</taxon>
        <taxon>Thermoplasmatota</taxon>
        <taxon>Thermoplasmata</taxon>
        <taxon>Methanomassiliicoccales</taxon>
        <taxon>Methanomassiliicoccaceae</taxon>
        <taxon>Candidatus Methanoplasma</taxon>
    </lineage>
</organism>
<comment type="subcellular location">
    <subcellularLocation>
        <location evidence="3 15">Cytoplasm</location>
    </subcellularLocation>
</comment>
<evidence type="ECO:0000259" key="16">
    <source>
        <dbReference type="Pfam" id="PF01502"/>
    </source>
</evidence>
<evidence type="ECO:0000313" key="17">
    <source>
        <dbReference type="EMBL" id="AIZ56136.1"/>
    </source>
</evidence>
<comment type="similarity">
    <text evidence="6 15">In the C-terminal section; belongs to the PRA-PH family.</text>
</comment>
<dbReference type="InterPro" id="IPR002496">
    <property type="entry name" value="PRib_AMP_CycHydrolase_dom"/>
</dbReference>
<dbReference type="HOGENOM" id="CLU_048577_3_0_2"/>
<evidence type="ECO:0000256" key="14">
    <source>
        <dbReference type="ARBA" id="ARBA00023268"/>
    </source>
</evidence>
<dbReference type="FunFam" id="3.10.20.810:FF:000001">
    <property type="entry name" value="Histidine biosynthesis bifunctional protein HisIE"/>
    <property type="match status" value="1"/>
</dbReference>
<evidence type="ECO:0000256" key="11">
    <source>
        <dbReference type="ARBA" id="ARBA00022801"/>
    </source>
</evidence>
<evidence type="ECO:0000256" key="9">
    <source>
        <dbReference type="ARBA" id="ARBA00022605"/>
    </source>
</evidence>
<reference evidence="17 18" key="1">
    <citation type="journal article" date="2014" name="Appl. Environ. Microbiol.">
        <title>Comparative Genome Analysis of 'Candidatus Methanoplasma termitum' Indicates a New Mode of Energy Metabolism in the Seventh Order of Methanogens.</title>
        <authorList>
            <person name="Lang K."/>
            <person name="Schuldes J."/>
            <person name="Klingl A."/>
            <person name="Poehlein A."/>
            <person name="Daniel R."/>
            <person name="Brune A."/>
        </authorList>
    </citation>
    <scope>NUCLEOTIDE SEQUENCE [LARGE SCALE GENOMIC DNA]</scope>
    <source>
        <strain evidence="18">Mpt1</strain>
    </source>
</reference>
<gene>
    <name evidence="15 17" type="primary">hisI</name>
    <name evidence="15" type="synonym">hisIE</name>
    <name evidence="17" type="ORF">Mpt1_c02360</name>
</gene>
<dbReference type="EMBL" id="CP010070">
    <property type="protein sequence ID" value="AIZ56136.1"/>
    <property type="molecule type" value="Genomic_DNA"/>
</dbReference>
<comment type="pathway">
    <text evidence="5 15">Amino-acid biosynthesis; L-histidine biosynthesis; L-histidine from 5-phospho-alpha-D-ribose 1-diphosphate: step 2/9.</text>
</comment>
<keyword evidence="9 15" id="KW-0028">Amino-acid biosynthesis</keyword>
<dbReference type="KEGG" id="mear:Mpt1_c02360"/>
<dbReference type="NCBIfam" id="NF000768">
    <property type="entry name" value="PRK00051.1"/>
    <property type="match status" value="1"/>
</dbReference>
<evidence type="ECO:0000256" key="6">
    <source>
        <dbReference type="ARBA" id="ARBA00007731"/>
    </source>
</evidence>
<evidence type="ECO:0000256" key="4">
    <source>
        <dbReference type="ARBA" id="ARBA00005169"/>
    </source>
</evidence>
<name>A0A0A7LF73_9ARCH</name>
<evidence type="ECO:0000256" key="8">
    <source>
        <dbReference type="ARBA" id="ARBA00022490"/>
    </source>
</evidence>
<dbReference type="HAMAP" id="MF_01020">
    <property type="entry name" value="HisE"/>
    <property type="match status" value="1"/>
</dbReference>
<evidence type="ECO:0000256" key="12">
    <source>
        <dbReference type="ARBA" id="ARBA00022840"/>
    </source>
</evidence>
<dbReference type="GO" id="GO:0005737">
    <property type="term" value="C:cytoplasm"/>
    <property type="evidence" value="ECO:0007669"/>
    <property type="project" value="UniProtKB-SubCell"/>
</dbReference>
<dbReference type="HAMAP" id="MF_01019">
    <property type="entry name" value="HisIE"/>
    <property type="match status" value="1"/>
</dbReference>
<dbReference type="SUPFAM" id="SSF141734">
    <property type="entry name" value="HisI-like"/>
    <property type="match status" value="1"/>
</dbReference>
<protein>
    <recommendedName>
        <fullName evidence="15">Histidine biosynthesis bifunctional protein HisIE</fullName>
    </recommendedName>
    <domain>
        <recommendedName>
            <fullName evidence="15">Phosphoribosyl-AMP cyclohydrolase</fullName>
            <shortName evidence="15">PRA-CH</shortName>
            <ecNumber evidence="15">3.5.4.19</ecNumber>
        </recommendedName>
    </domain>
    <domain>
        <recommendedName>
            <fullName evidence="15">Phosphoribosyl-ATP pyrophosphatase</fullName>
            <shortName evidence="15">PRA-PH</shortName>
            <ecNumber evidence="15">3.6.1.31</ecNumber>
        </recommendedName>
    </domain>
</protein>
<proteinExistence type="inferred from homology"/>
<keyword evidence="12 15" id="KW-0067">ATP-binding</keyword>
<dbReference type="InterPro" id="IPR023019">
    <property type="entry name" value="His_synth_HisIE"/>
</dbReference>
<evidence type="ECO:0000256" key="7">
    <source>
        <dbReference type="ARBA" id="ARBA00008299"/>
    </source>
</evidence>
<evidence type="ECO:0000256" key="1">
    <source>
        <dbReference type="ARBA" id="ARBA00000024"/>
    </source>
</evidence>
<comment type="catalytic activity">
    <reaction evidence="1 15">
        <text>1-(5-phospho-beta-D-ribosyl)-5'-AMP + H2O = 1-(5-phospho-beta-D-ribosyl)-5-[(5-phospho-beta-D-ribosylamino)methylideneamino]imidazole-4-carboxamide</text>
        <dbReference type="Rhea" id="RHEA:20049"/>
        <dbReference type="ChEBI" id="CHEBI:15377"/>
        <dbReference type="ChEBI" id="CHEBI:58435"/>
        <dbReference type="ChEBI" id="CHEBI:59457"/>
        <dbReference type="EC" id="3.5.4.19"/>
    </reaction>
</comment>
<dbReference type="GO" id="GO:0000105">
    <property type="term" value="P:L-histidine biosynthetic process"/>
    <property type="evidence" value="ECO:0007669"/>
    <property type="project" value="UniProtKB-UniRule"/>
</dbReference>
<dbReference type="AlphaFoldDB" id="A0A0A7LF73"/>
<evidence type="ECO:0000313" key="18">
    <source>
        <dbReference type="Proteomes" id="UP000030787"/>
    </source>
</evidence>
<dbReference type="Pfam" id="PF01502">
    <property type="entry name" value="PRA-CH"/>
    <property type="match status" value="1"/>
</dbReference>
<dbReference type="EC" id="3.6.1.31" evidence="15"/>
<dbReference type="GO" id="GO:0005524">
    <property type="term" value="F:ATP binding"/>
    <property type="evidence" value="ECO:0007669"/>
    <property type="project" value="UniProtKB-KW"/>
</dbReference>
<keyword evidence="18" id="KW-1185">Reference proteome</keyword>
<dbReference type="OrthoDB" id="5853at2157"/>
<feature type="region of interest" description="Phosphoribosyl-AMP cyclohydrolase" evidence="15">
    <location>
        <begin position="1"/>
        <end position="112"/>
    </location>
</feature>
<keyword evidence="11 15" id="KW-0378">Hydrolase</keyword>
<keyword evidence="13 15" id="KW-0368">Histidine biosynthesis</keyword>
<dbReference type="EC" id="3.5.4.19" evidence="15"/>
<dbReference type="NCBIfam" id="NF002747">
    <property type="entry name" value="PRK02759.1"/>
    <property type="match status" value="1"/>
</dbReference>
<dbReference type="GO" id="GO:0004635">
    <property type="term" value="F:phosphoribosyl-AMP cyclohydrolase activity"/>
    <property type="evidence" value="ECO:0007669"/>
    <property type="project" value="UniProtKB-UniRule"/>
</dbReference>
<dbReference type="PANTHER" id="PTHR42945:SF1">
    <property type="entry name" value="HISTIDINE BIOSYNTHESIS BIFUNCTIONAL PROTEIN HIS7"/>
    <property type="match status" value="1"/>
</dbReference>
<dbReference type="STRING" id="1577791.Mpt1_c02360"/>
<dbReference type="Gene3D" id="1.10.287.1080">
    <property type="entry name" value="MazG-like"/>
    <property type="match status" value="1"/>
</dbReference>
<dbReference type="SUPFAM" id="SSF101386">
    <property type="entry name" value="all-alpha NTP pyrophosphatases"/>
    <property type="match status" value="1"/>
</dbReference>
<sequence>MTSLKYDKDGLIPAVVQDHVTNEVLMVAWVNEEAFELMKSTGYTHFWSRSRKKLWKKGEESGHVQEIISIQLDCDSDTILVRVKQTGPACHTGNPSCFEEVIYGSVEETMDVLPELWRILKDRLENPKPGSYTCLLYSDENKMCKKVIEEAGEFVLALKDEKEEEMAWELADLIYHTMVAVTKTGLPMEKVYEKLRERMK</sequence>
<evidence type="ECO:0000256" key="13">
    <source>
        <dbReference type="ARBA" id="ARBA00023102"/>
    </source>
</evidence>
<dbReference type="UniPathway" id="UPA00031">
    <property type="reaction ID" value="UER00007"/>
</dbReference>
<evidence type="ECO:0000256" key="10">
    <source>
        <dbReference type="ARBA" id="ARBA00022741"/>
    </source>
</evidence>
<dbReference type="RefSeq" id="WP_048111491.1">
    <property type="nucleotide sequence ID" value="NZ_CP010070.1"/>
</dbReference>
<evidence type="ECO:0000256" key="15">
    <source>
        <dbReference type="HAMAP-Rule" id="MF_01019"/>
    </source>
</evidence>